<evidence type="ECO:0000313" key="6">
    <source>
        <dbReference type="Proteomes" id="UP000019118"/>
    </source>
</evidence>
<evidence type="ECO:0000313" key="7">
    <source>
        <dbReference type="Proteomes" id="UP000030742"/>
    </source>
</evidence>
<protein>
    <recommendedName>
        <fullName evidence="2">Ig-like domain-containing protein</fullName>
    </recommendedName>
</protein>
<dbReference type="EMBL" id="KB632225">
    <property type="protein sequence ID" value="ERL90260.1"/>
    <property type="molecule type" value="Genomic_DNA"/>
</dbReference>
<dbReference type="Proteomes" id="UP000019118">
    <property type="component" value="Unassembled WGS sequence"/>
</dbReference>
<evidence type="ECO:0000259" key="2">
    <source>
        <dbReference type="PROSITE" id="PS50835"/>
    </source>
</evidence>
<keyword evidence="1" id="KW-0472">Membrane</keyword>
<dbReference type="KEGG" id="dpa:109537144"/>
<feature type="non-terminal residue" evidence="3">
    <location>
        <position position="1"/>
    </location>
</feature>
<dbReference type="EnsemblMetazoa" id="XM_019903745.1">
    <property type="protein sequence ID" value="XP_019759304.1"/>
    <property type="gene ID" value="LOC109537144"/>
</dbReference>
<reference evidence="6 7" key="1">
    <citation type="journal article" date="2013" name="Genome Biol.">
        <title>Draft genome of the mountain pine beetle, Dendroctonus ponderosae Hopkins, a major forest pest.</title>
        <authorList>
            <person name="Keeling C.I."/>
            <person name="Yuen M.M."/>
            <person name="Liao N.Y."/>
            <person name="Docking T.R."/>
            <person name="Chan S.K."/>
            <person name="Taylor G.A."/>
            <person name="Palmquist D.L."/>
            <person name="Jackman S.D."/>
            <person name="Nguyen A."/>
            <person name="Li M."/>
            <person name="Henderson H."/>
            <person name="Janes J.K."/>
            <person name="Zhao Y."/>
            <person name="Pandoh P."/>
            <person name="Moore R."/>
            <person name="Sperling F.A."/>
            <person name="Huber D.P."/>
            <person name="Birol I."/>
            <person name="Jones S.J."/>
            <person name="Bohlmann J."/>
        </authorList>
    </citation>
    <scope>NUCLEOTIDE SEQUENCE</scope>
</reference>
<dbReference type="AlphaFoldDB" id="N6TBJ3"/>
<keyword evidence="6" id="KW-1185">Reference proteome</keyword>
<proteinExistence type="predicted"/>
<dbReference type="InterPro" id="IPR007110">
    <property type="entry name" value="Ig-like_dom"/>
</dbReference>
<evidence type="ECO:0000256" key="1">
    <source>
        <dbReference type="SAM" id="Phobius"/>
    </source>
</evidence>
<evidence type="ECO:0000313" key="4">
    <source>
        <dbReference type="EMBL" id="ERL90260.1"/>
    </source>
</evidence>
<feature type="domain" description="Ig-like" evidence="2">
    <location>
        <begin position="25"/>
        <end position="121"/>
    </location>
</feature>
<evidence type="ECO:0000313" key="5">
    <source>
        <dbReference type="EnsemblMetazoa" id="XP_019759304.1"/>
    </source>
</evidence>
<sequence>MSTAILQSHVSTILPKEVATLSKNPSKMEEKPHFNRSCSIDTIKQINTLICSPESYFLPAIITTWLKTGQNSLHSSTEKTIFMFRSLIFGSVLFKFLLKGAKSGDSSGQTCKLDLQTVLLQIIANLNERLLIAIETAWVISLAFYLTVAVMTTQLSVCLFYLCQNTVPVGLGFLVLSASFITAIGHKLNAFYLRKRDSKRKSQ</sequence>
<dbReference type="OrthoDB" id="6761331at2759"/>
<gene>
    <name evidence="5" type="primary">109537144</name>
    <name evidence="4" type="ORF">D910_07612</name>
    <name evidence="3" type="ORF">YQE_05928</name>
</gene>
<dbReference type="Proteomes" id="UP000030742">
    <property type="component" value="Unassembled WGS sequence"/>
</dbReference>
<feature type="transmembrane region" description="Helical" evidence="1">
    <location>
        <begin position="168"/>
        <end position="193"/>
    </location>
</feature>
<dbReference type="HOGENOM" id="CLU_1350132_0_0_1"/>
<organism evidence="3">
    <name type="scientific">Dendroctonus ponderosae</name>
    <name type="common">Mountain pine beetle</name>
    <dbReference type="NCBI Taxonomy" id="77166"/>
    <lineage>
        <taxon>Eukaryota</taxon>
        <taxon>Metazoa</taxon>
        <taxon>Ecdysozoa</taxon>
        <taxon>Arthropoda</taxon>
        <taxon>Hexapoda</taxon>
        <taxon>Insecta</taxon>
        <taxon>Pterygota</taxon>
        <taxon>Neoptera</taxon>
        <taxon>Endopterygota</taxon>
        <taxon>Coleoptera</taxon>
        <taxon>Polyphaga</taxon>
        <taxon>Cucujiformia</taxon>
        <taxon>Curculionidae</taxon>
        <taxon>Scolytinae</taxon>
        <taxon>Dendroctonus</taxon>
    </lineage>
</organism>
<keyword evidence="1" id="KW-1133">Transmembrane helix</keyword>
<dbReference type="EMBL" id="KB740941">
    <property type="protein sequence ID" value="ENN77634.1"/>
    <property type="molecule type" value="Genomic_DNA"/>
</dbReference>
<accession>N6TBJ3</accession>
<feature type="transmembrane region" description="Helical" evidence="1">
    <location>
        <begin position="137"/>
        <end position="162"/>
    </location>
</feature>
<reference evidence="5" key="2">
    <citation type="submission" date="2024-08" db="UniProtKB">
        <authorList>
            <consortium name="EnsemblMetazoa"/>
        </authorList>
    </citation>
    <scope>IDENTIFICATION</scope>
</reference>
<evidence type="ECO:0000313" key="3">
    <source>
        <dbReference type="EMBL" id="ENN77634.1"/>
    </source>
</evidence>
<keyword evidence="1" id="KW-0812">Transmembrane</keyword>
<dbReference type="PROSITE" id="PS50835">
    <property type="entry name" value="IG_LIKE"/>
    <property type="match status" value="1"/>
</dbReference>
<name>N6TBJ3_DENPD</name>
<dbReference type="OMA" id="CSPESYF"/>